<evidence type="ECO:0000256" key="4">
    <source>
        <dbReference type="SAM" id="Phobius"/>
    </source>
</evidence>
<feature type="region of interest" description="Disordered" evidence="3">
    <location>
        <begin position="378"/>
        <end position="398"/>
    </location>
</feature>
<dbReference type="OrthoDB" id="2363417at2759"/>
<keyword evidence="1" id="KW-0880">Kelch repeat</keyword>
<keyword evidence="2" id="KW-0677">Repeat</keyword>
<comment type="caution">
    <text evidence="6">The sequence shown here is derived from an EMBL/GenBank/DDBJ whole genome shotgun (WGS) entry which is preliminary data.</text>
</comment>
<accession>A0A8H7PYF8</accession>
<evidence type="ECO:0000313" key="6">
    <source>
        <dbReference type="EMBL" id="KAG2182567.1"/>
    </source>
</evidence>
<dbReference type="InterPro" id="IPR011043">
    <property type="entry name" value="Gal_Oxase/kelch_b-propeller"/>
</dbReference>
<evidence type="ECO:0000256" key="2">
    <source>
        <dbReference type="ARBA" id="ARBA00022737"/>
    </source>
</evidence>
<proteinExistence type="predicted"/>
<dbReference type="EMBL" id="JAEPQZ010000004">
    <property type="protein sequence ID" value="KAG2182567.1"/>
    <property type="molecule type" value="Genomic_DNA"/>
</dbReference>
<feature type="chain" id="PRO_5034626662" description="Galactose oxidase" evidence="5">
    <location>
        <begin position="24"/>
        <end position="513"/>
    </location>
</feature>
<dbReference type="InterPro" id="IPR015915">
    <property type="entry name" value="Kelch-typ_b-propeller"/>
</dbReference>
<dbReference type="Gene3D" id="2.120.10.80">
    <property type="entry name" value="Kelch-type beta propeller"/>
    <property type="match status" value="2"/>
</dbReference>
<evidence type="ECO:0000256" key="3">
    <source>
        <dbReference type="SAM" id="MobiDB-lite"/>
    </source>
</evidence>
<keyword evidence="7" id="KW-1185">Reference proteome</keyword>
<keyword evidence="4" id="KW-1133">Transmembrane helix</keyword>
<dbReference type="AlphaFoldDB" id="A0A8H7PYF8"/>
<dbReference type="Pfam" id="PF24681">
    <property type="entry name" value="Kelch_KLHDC2_KLHL20_DRC7"/>
    <property type="match status" value="2"/>
</dbReference>
<feature type="transmembrane region" description="Helical" evidence="4">
    <location>
        <begin position="405"/>
        <end position="430"/>
    </location>
</feature>
<gene>
    <name evidence="6" type="ORF">INT43_007498</name>
</gene>
<dbReference type="SUPFAM" id="SSF50965">
    <property type="entry name" value="Galactose oxidase, central domain"/>
    <property type="match status" value="1"/>
</dbReference>
<name>A0A8H7PYF8_MORIS</name>
<evidence type="ECO:0000256" key="1">
    <source>
        <dbReference type="ARBA" id="ARBA00022441"/>
    </source>
</evidence>
<organism evidence="6 7">
    <name type="scientific">Mortierella isabellina</name>
    <name type="common">Filamentous fungus</name>
    <name type="synonym">Umbelopsis isabellina</name>
    <dbReference type="NCBI Taxonomy" id="91625"/>
    <lineage>
        <taxon>Eukaryota</taxon>
        <taxon>Fungi</taxon>
        <taxon>Fungi incertae sedis</taxon>
        <taxon>Mucoromycota</taxon>
        <taxon>Mucoromycotina</taxon>
        <taxon>Umbelopsidomycetes</taxon>
        <taxon>Umbelopsidales</taxon>
        <taxon>Umbelopsidaceae</taxon>
        <taxon>Umbelopsis</taxon>
    </lineage>
</organism>
<keyword evidence="4" id="KW-0812">Transmembrane</keyword>
<sequence>MLESSNMILSMTVVGCLMFMALASQAPPTRWATNCAIVQTSIYCYGGDNRVAGVDTTLSDTWALDVGSTFAVSHPSWTNISWSNLPNTPRALGTMNALTDGISLVINGGVTAPAGLAEINQTIAFNTVTKDWKAINSSLIAQTRDHQSVIDANDKIWYFGGLSDLETGRTNISYWQGLAALDTVSWQWTTSRGTNGGYLNSRIGHTMTILPNGMIYIIGGDMASLLPGLDSRRYLQWSLTLAPMGSIVAYDTVKGIWTTPSATGTIPPSRNFHSATLGQDNKTIIIFGGAAADNQTTGDSDSTLFNDLYTLDSDNMNWTHINIENAPSARFGHSAVQVNETMLILFGANSTNNSLSDINALDTVNWKWVQHFSASGYTQQSNNSSPAAANGTLASANDSTTSNSLGAGAIAGIAVGGVVVVAAVVVLLLLRRSKKNKKRGSHGDDFQTELVANNSNTKMGGSLASPQKHWYDANFRGTEPVEALPSGYHTYNAKPNVAAESVIDPHSKPDEYY</sequence>
<dbReference type="SUPFAM" id="SSF117281">
    <property type="entry name" value="Kelch motif"/>
    <property type="match status" value="1"/>
</dbReference>
<reference evidence="6" key="1">
    <citation type="submission" date="2020-12" db="EMBL/GenBank/DDBJ databases">
        <title>Metabolic potential, ecology and presence of endohyphal bacteria is reflected in genomic diversity of Mucoromycotina.</title>
        <authorList>
            <person name="Muszewska A."/>
            <person name="Okrasinska A."/>
            <person name="Steczkiewicz K."/>
            <person name="Drgas O."/>
            <person name="Orlowska M."/>
            <person name="Perlinska-Lenart U."/>
            <person name="Aleksandrzak-Piekarczyk T."/>
            <person name="Szatraj K."/>
            <person name="Zielenkiewicz U."/>
            <person name="Pilsyk S."/>
            <person name="Malc E."/>
            <person name="Mieczkowski P."/>
            <person name="Kruszewska J.S."/>
            <person name="Biernat P."/>
            <person name="Pawlowska J."/>
        </authorList>
    </citation>
    <scope>NUCLEOTIDE SEQUENCE</scope>
    <source>
        <strain evidence="6">WA0000067209</strain>
    </source>
</reference>
<dbReference type="PANTHER" id="PTHR46093:SF18">
    <property type="entry name" value="FIBRONECTIN TYPE-III DOMAIN-CONTAINING PROTEIN"/>
    <property type="match status" value="1"/>
</dbReference>
<dbReference type="PANTHER" id="PTHR46093">
    <property type="entry name" value="ACYL-COA-BINDING DOMAIN-CONTAINING PROTEIN 5"/>
    <property type="match status" value="1"/>
</dbReference>
<keyword evidence="5" id="KW-0732">Signal</keyword>
<evidence type="ECO:0000313" key="7">
    <source>
        <dbReference type="Proteomes" id="UP000654370"/>
    </source>
</evidence>
<keyword evidence="4" id="KW-0472">Membrane</keyword>
<dbReference type="Proteomes" id="UP000654370">
    <property type="component" value="Unassembled WGS sequence"/>
</dbReference>
<feature type="signal peptide" evidence="5">
    <location>
        <begin position="1"/>
        <end position="23"/>
    </location>
</feature>
<evidence type="ECO:0000256" key="5">
    <source>
        <dbReference type="SAM" id="SignalP"/>
    </source>
</evidence>
<evidence type="ECO:0008006" key="8">
    <source>
        <dbReference type="Google" id="ProtNLM"/>
    </source>
</evidence>
<protein>
    <recommendedName>
        <fullName evidence="8">Galactose oxidase</fullName>
    </recommendedName>
</protein>